<feature type="domain" description="FAF" evidence="3">
    <location>
        <begin position="67"/>
        <end position="120"/>
    </location>
</feature>
<keyword evidence="5" id="KW-1185">Reference proteome</keyword>
<comment type="similarity">
    <text evidence="1">Belongs to the fantastic four family.</text>
</comment>
<dbReference type="PANTHER" id="PTHR33155">
    <property type="entry name" value="FANTASTIC FOUR-LIKE PROTEIN (DUF3049)"/>
    <property type="match status" value="1"/>
</dbReference>
<evidence type="ECO:0000313" key="5">
    <source>
        <dbReference type="Proteomes" id="UP001374584"/>
    </source>
</evidence>
<dbReference type="EMBL" id="JAYMYR010000006">
    <property type="protein sequence ID" value="KAK7356034.1"/>
    <property type="molecule type" value="Genomic_DNA"/>
</dbReference>
<evidence type="ECO:0000259" key="3">
    <source>
        <dbReference type="Pfam" id="PF11250"/>
    </source>
</evidence>
<name>A0AAN9MNH2_PHACN</name>
<evidence type="ECO:0000256" key="2">
    <source>
        <dbReference type="SAM" id="MobiDB-lite"/>
    </source>
</evidence>
<dbReference type="AlphaFoldDB" id="A0AAN9MNH2"/>
<comment type="caution">
    <text evidence="4">The sequence shown here is derived from an EMBL/GenBank/DDBJ whole genome shotgun (WGS) entry which is preliminary data.</text>
</comment>
<evidence type="ECO:0000313" key="4">
    <source>
        <dbReference type="EMBL" id="KAK7356034.1"/>
    </source>
</evidence>
<reference evidence="4 5" key="1">
    <citation type="submission" date="2024-01" db="EMBL/GenBank/DDBJ databases">
        <title>The genomes of 5 underutilized Papilionoideae crops provide insights into root nodulation and disease resistanc.</title>
        <authorList>
            <person name="Jiang F."/>
        </authorList>
    </citation>
    <scope>NUCLEOTIDE SEQUENCE [LARGE SCALE GENOMIC DNA]</scope>
    <source>
        <strain evidence="4">JINMINGXINNONG_FW02</strain>
        <tissue evidence="4">Leaves</tissue>
    </source>
</reference>
<dbReference type="Proteomes" id="UP001374584">
    <property type="component" value="Unassembled WGS sequence"/>
</dbReference>
<gene>
    <name evidence="4" type="ORF">VNO80_15300</name>
</gene>
<protein>
    <recommendedName>
        <fullName evidence="3">FAF domain-containing protein</fullName>
    </recommendedName>
</protein>
<sequence length="230" mass="27322">MRVFDSSLLPKWIGLSKNIDKDIERLITCTKDIDFQSIDINDEIDVDKEIIKDEDEDCGKLVEDGGNFPPPISSLNKLGQPNFIFVPVRENGRMQLNRVRIRRPEILYATREDGRLRLFLIPDYCVKDNIEEEEDEPQEKEEDEEKELVGDDEKEEKKEEFRAKLIKEYEKNDEVVEEISRHDHTNIGIEELKFSSDRFLKYHEVLNHMEHRHHAHRSHHHLHMYGFCIA</sequence>
<accession>A0AAN9MNH2</accession>
<dbReference type="InterPro" id="IPR046431">
    <property type="entry name" value="FAF_dom"/>
</dbReference>
<dbReference type="Pfam" id="PF11250">
    <property type="entry name" value="FAF"/>
    <property type="match status" value="1"/>
</dbReference>
<feature type="region of interest" description="Disordered" evidence="2">
    <location>
        <begin position="130"/>
        <end position="155"/>
    </location>
</feature>
<organism evidence="4 5">
    <name type="scientific">Phaseolus coccineus</name>
    <name type="common">Scarlet runner bean</name>
    <name type="synonym">Phaseolus multiflorus</name>
    <dbReference type="NCBI Taxonomy" id="3886"/>
    <lineage>
        <taxon>Eukaryota</taxon>
        <taxon>Viridiplantae</taxon>
        <taxon>Streptophyta</taxon>
        <taxon>Embryophyta</taxon>
        <taxon>Tracheophyta</taxon>
        <taxon>Spermatophyta</taxon>
        <taxon>Magnoliopsida</taxon>
        <taxon>eudicotyledons</taxon>
        <taxon>Gunneridae</taxon>
        <taxon>Pentapetalae</taxon>
        <taxon>rosids</taxon>
        <taxon>fabids</taxon>
        <taxon>Fabales</taxon>
        <taxon>Fabaceae</taxon>
        <taxon>Papilionoideae</taxon>
        <taxon>50 kb inversion clade</taxon>
        <taxon>NPAAA clade</taxon>
        <taxon>indigoferoid/millettioid clade</taxon>
        <taxon>Phaseoleae</taxon>
        <taxon>Phaseolus</taxon>
    </lineage>
</organism>
<evidence type="ECO:0000256" key="1">
    <source>
        <dbReference type="ARBA" id="ARBA00008690"/>
    </source>
</evidence>
<dbReference type="PANTHER" id="PTHR33155:SF26">
    <property type="entry name" value="DUF3049 FAMILY PROTEIN"/>
    <property type="match status" value="1"/>
</dbReference>
<dbReference type="InterPro" id="IPR021410">
    <property type="entry name" value="FAF"/>
</dbReference>
<proteinExistence type="inferred from homology"/>
<feature type="compositionally biased region" description="Acidic residues" evidence="2">
    <location>
        <begin position="130"/>
        <end position="146"/>
    </location>
</feature>